<feature type="active site" evidence="5">
    <location>
        <position position="344"/>
    </location>
</feature>
<dbReference type="GO" id="GO:1904380">
    <property type="term" value="P:endoplasmic reticulum mannose trimming"/>
    <property type="evidence" value="ECO:0007669"/>
    <property type="project" value="InterPro"/>
</dbReference>
<organism evidence="9 10">
    <name type="scientific">Oopsacas minuta</name>
    <dbReference type="NCBI Taxonomy" id="111878"/>
    <lineage>
        <taxon>Eukaryota</taxon>
        <taxon>Metazoa</taxon>
        <taxon>Porifera</taxon>
        <taxon>Hexactinellida</taxon>
        <taxon>Hexasterophora</taxon>
        <taxon>Lyssacinosida</taxon>
        <taxon>Leucopsacidae</taxon>
        <taxon>Oopsacas</taxon>
    </lineage>
</organism>
<dbReference type="GO" id="GO:0004571">
    <property type="term" value="F:mannosyl-oligosaccharide 1,2-alpha-mannosidase activity"/>
    <property type="evidence" value="ECO:0007669"/>
    <property type="project" value="InterPro"/>
</dbReference>
<evidence type="ECO:0000256" key="8">
    <source>
        <dbReference type="SAM" id="Phobius"/>
    </source>
</evidence>
<evidence type="ECO:0000256" key="3">
    <source>
        <dbReference type="ARBA" id="ARBA00022824"/>
    </source>
</evidence>
<evidence type="ECO:0000313" key="9">
    <source>
        <dbReference type="EMBL" id="KAI6651772.1"/>
    </source>
</evidence>
<name>A0AAV7JSL0_9METZ</name>
<dbReference type="InterPro" id="IPR044674">
    <property type="entry name" value="EDEM1/2/3"/>
</dbReference>
<keyword evidence="10" id="KW-1185">Reference proteome</keyword>
<comment type="caution">
    <text evidence="9">The sequence shown here is derived from an EMBL/GenBank/DDBJ whole genome shotgun (WGS) entry which is preliminary data.</text>
</comment>
<evidence type="ECO:0000256" key="4">
    <source>
        <dbReference type="ARBA" id="ARBA00023180"/>
    </source>
</evidence>
<dbReference type="PANTHER" id="PTHR45679">
    <property type="entry name" value="ER DEGRADATION-ENHANCING ALPHA-MANNOSIDASE-LIKE PROTEIN 2"/>
    <property type="match status" value="1"/>
</dbReference>
<reference evidence="9 10" key="1">
    <citation type="journal article" date="2023" name="BMC Biol.">
        <title>The compact genome of the sponge Oopsacas minuta (Hexactinellida) is lacking key metazoan core genes.</title>
        <authorList>
            <person name="Santini S."/>
            <person name="Schenkelaars Q."/>
            <person name="Jourda C."/>
            <person name="Duchesne M."/>
            <person name="Belahbib H."/>
            <person name="Rocher C."/>
            <person name="Selva M."/>
            <person name="Riesgo A."/>
            <person name="Vervoort M."/>
            <person name="Leys S.P."/>
            <person name="Kodjabachian L."/>
            <person name="Le Bivic A."/>
            <person name="Borchiellini C."/>
            <person name="Claverie J.M."/>
            <person name="Renard E."/>
        </authorList>
    </citation>
    <scope>NUCLEOTIDE SEQUENCE [LARGE SCALE GENOMIC DNA]</scope>
    <source>
        <strain evidence="9">SPO-2</strain>
    </source>
</reference>
<dbReference type="EMBL" id="JAKMXF010000302">
    <property type="protein sequence ID" value="KAI6651772.1"/>
    <property type="molecule type" value="Genomic_DNA"/>
</dbReference>
<dbReference type="GO" id="GO:0016020">
    <property type="term" value="C:membrane"/>
    <property type="evidence" value="ECO:0007669"/>
    <property type="project" value="InterPro"/>
</dbReference>
<sequence length="626" mass="71921">MPTSTQPNITTHFRPQSESEEFFDFNHFARKMNLNWLLLFFHILLTILLFLLQNINGNSNIYYTLPDVIQEEPELTIDRQTYPQGYSASELKYRPFSESDRLKYRLLSKEMFYHGYDNYMRYAFPLDELNPVECTGRGPDTNNPNNININDVLGNYSLSLLDSLDMLAILGNTSEFKDAINRVINTVSFSHNVTVQVFEASIRVLGALLSSHLLIEDQEKDFGDLRPSGYSGELLILSQQLADKLLPAFDNSFSGLPHPRVNLNGSKPVYRVNTTCAAGAGTLLIEFGILSRLVGDVKYERLARKAMEIILDLRSQVTGLVGNTIDVQSGLWTDQMTGLGAGIDSLYEYIFKSYILFGNHKDLNSFTEQYANVMKYLKRGRPCQTWKPDIEWTPFFANVDMNSGKVINTWVDALSASFPALQVLSGDLREAICSHAFYYTLWRKYDMLPERYDWKSATPTIPFSPLRPEFAESTYMLYQATRNPFYLYVGKDIIDNIQKFAKTRCGYATIHNVLDKSIEDRMESFFLSETTKYLYLLFDKDNILNKKSERYIFSTEGHVYKITQTMRRNAYNYTSRFTTLSTSSTNTNKTHKDQCSHLPIKEFHLPITREGLGQIEAFIKYSPSTP</sequence>
<feature type="active site" description="Proton donor" evidence="5">
    <location>
        <position position="199"/>
    </location>
</feature>
<keyword evidence="7" id="KW-0326">Glycosidase</keyword>
<dbReference type="Pfam" id="PF01532">
    <property type="entry name" value="Glyco_hydro_47"/>
    <property type="match status" value="1"/>
</dbReference>
<comment type="subcellular location">
    <subcellularLocation>
        <location evidence="1">Endoplasmic reticulum</location>
    </subcellularLocation>
</comment>
<evidence type="ECO:0000313" key="10">
    <source>
        <dbReference type="Proteomes" id="UP001165289"/>
    </source>
</evidence>
<keyword evidence="4" id="KW-0325">Glycoprotein</keyword>
<proteinExistence type="inferred from homology"/>
<feature type="active site" evidence="5">
    <location>
        <position position="469"/>
    </location>
</feature>
<keyword evidence="3" id="KW-0256">Endoplasmic reticulum</keyword>
<evidence type="ECO:0000256" key="5">
    <source>
        <dbReference type="PIRSR" id="PIRSR601382-1"/>
    </source>
</evidence>
<protein>
    <recommendedName>
        <fullName evidence="7">alpha-1,2-Mannosidase</fullName>
        <ecNumber evidence="7">3.2.1.-</ecNumber>
    </recommendedName>
</protein>
<evidence type="ECO:0000256" key="1">
    <source>
        <dbReference type="ARBA" id="ARBA00004240"/>
    </source>
</evidence>
<feature type="active site" description="Proton donor" evidence="5">
    <location>
        <position position="450"/>
    </location>
</feature>
<dbReference type="Gene3D" id="1.50.10.10">
    <property type="match status" value="1"/>
</dbReference>
<dbReference type="Proteomes" id="UP001165289">
    <property type="component" value="Unassembled WGS sequence"/>
</dbReference>
<keyword evidence="7" id="KW-0378">Hydrolase</keyword>
<dbReference type="InterPro" id="IPR012341">
    <property type="entry name" value="6hp_glycosidase-like_sf"/>
</dbReference>
<feature type="binding site" evidence="6">
    <location>
        <position position="555"/>
    </location>
    <ligand>
        <name>Ca(2+)</name>
        <dbReference type="ChEBI" id="CHEBI:29108"/>
    </ligand>
</feature>
<dbReference type="InterPro" id="IPR001382">
    <property type="entry name" value="Glyco_hydro_47"/>
</dbReference>
<dbReference type="PRINTS" id="PR00747">
    <property type="entry name" value="GLYHDRLASE47"/>
</dbReference>
<keyword evidence="6" id="KW-0106">Calcium</keyword>
<keyword evidence="8" id="KW-0812">Transmembrane</keyword>
<dbReference type="GO" id="GO:0005509">
    <property type="term" value="F:calcium ion binding"/>
    <property type="evidence" value="ECO:0007669"/>
    <property type="project" value="InterPro"/>
</dbReference>
<evidence type="ECO:0000256" key="6">
    <source>
        <dbReference type="PIRSR" id="PIRSR601382-2"/>
    </source>
</evidence>
<keyword evidence="6" id="KW-0479">Metal-binding</keyword>
<feature type="transmembrane region" description="Helical" evidence="8">
    <location>
        <begin position="34"/>
        <end position="52"/>
    </location>
</feature>
<keyword evidence="8" id="KW-1133">Transmembrane helix</keyword>
<dbReference type="GO" id="GO:0044322">
    <property type="term" value="C:endoplasmic reticulum quality control compartment"/>
    <property type="evidence" value="ECO:0007669"/>
    <property type="project" value="GOC"/>
</dbReference>
<dbReference type="GO" id="GO:0005975">
    <property type="term" value="P:carbohydrate metabolic process"/>
    <property type="evidence" value="ECO:0007669"/>
    <property type="project" value="InterPro"/>
</dbReference>
<evidence type="ECO:0000256" key="7">
    <source>
        <dbReference type="RuleBase" id="RU361193"/>
    </source>
</evidence>
<dbReference type="AlphaFoldDB" id="A0AAV7JSL0"/>
<dbReference type="PANTHER" id="PTHR45679:SF5">
    <property type="entry name" value="ER DEGRADATION-ENHANCING ALPHA-MANNOSIDASE-LIKE PROTEIN 1"/>
    <property type="match status" value="1"/>
</dbReference>
<comment type="similarity">
    <text evidence="2 7">Belongs to the glycosyl hydrolase 47 family.</text>
</comment>
<comment type="cofactor">
    <cofactor evidence="6">
        <name>Ca(2+)</name>
        <dbReference type="ChEBI" id="CHEBI:29108"/>
    </cofactor>
</comment>
<dbReference type="EC" id="3.2.1.-" evidence="7"/>
<keyword evidence="8" id="KW-0472">Membrane</keyword>
<dbReference type="InterPro" id="IPR036026">
    <property type="entry name" value="Seven-hairpin_glycosidases"/>
</dbReference>
<dbReference type="SUPFAM" id="SSF48225">
    <property type="entry name" value="Seven-hairpin glycosidases"/>
    <property type="match status" value="1"/>
</dbReference>
<gene>
    <name evidence="9" type="ORF">LOD99_5019</name>
</gene>
<evidence type="ECO:0000256" key="2">
    <source>
        <dbReference type="ARBA" id="ARBA00007658"/>
    </source>
</evidence>
<accession>A0AAV7JSL0</accession>